<dbReference type="AlphaFoldDB" id="A0A843U8A3"/>
<accession>A0A843U8A3</accession>
<dbReference type="EMBL" id="NMUH01000477">
    <property type="protein sequence ID" value="MQL79828.1"/>
    <property type="molecule type" value="Genomic_DNA"/>
</dbReference>
<organism evidence="1 2">
    <name type="scientific">Colocasia esculenta</name>
    <name type="common">Wild taro</name>
    <name type="synonym">Arum esculentum</name>
    <dbReference type="NCBI Taxonomy" id="4460"/>
    <lineage>
        <taxon>Eukaryota</taxon>
        <taxon>Viridiplantae</taxon>
        <taxon>Streptophyta</taxon>
        <taxon>Embryophyta</taxon>
        <taxon>Tracheophyta</taxon>
        <taxon>Spermatophyta</taxon>
        <taxon>Magnoliopsida</taxon>
        <taxon>Liliopsida</taxon>
        <taxon>Araceae</taxon>
        <taxon>Aroideae</taxon>
        <taxon>Colocasieae</taxon>
        <taxon>Colocasia</taxon>
    </lineage>
</organism>
<comment type="caution">
    <text evidence="1">The sequence shown here is derived from an EMBL/GenBank/DDBJ whole genome shotgun (WGS) entry which is preliminary data.</text>
</comment>
<reference evidence="1" key="1">
    <citation type="submission" date="2017-07" db="EMBL/GenBank/DDBJ databases">
        <title>Taro Niue Genome Assembly and Annotation.</title>
        <authorList>
            <person name="Atibalentja N."/>
            <person name="Keating K."/>
            <person name="Fields C.J."/>
        </authorList>
    </citation>
    <scope>NUCLEOTIDE SEQUENCE</scope>
    <source>
        <strain evidence="1">Niue_2</strain>
        <tissue evidence="1">Leaf</tissue>
    </source>
</reference>
<protein>
    <submittedName>
        <fullName evidence="1">Uncharacterized protein</fullName>
    </submittedName>
</protein>
<dbReference type="Proteomes" id="UP000652761">
    <property type="component" value="Unassembled WGS sequence"/>
</dbReference>
<name>A0A843U8A3_COLES</name>
<proteinExistence type="predicted"/>
<gene>
    <name evidence="1" type="ORF">Taro_012273</name>
</gene>
<sequence>MVADIGEEYIVQVVTNNVSNYKKKLVNFIRLSMSLRQHKTLQGTYTITPLCCDGCEIIVVEVETLVNNANFWSRVNKIVQMIEPLYEVLRIVDGDRTPKMGLVYAKLEVAKKPYYLHPGIQHKDELEYRDDLLGAVTSVVDRMSQSHENAAAALNELKYFCEGIGSFGDPSAIAF</sequence>
<evidence type="ECO:0000313" key="2">
    <source>
        <dbReference type="Proteomes" id="UP000652761"/>
    </source>
</evidence>
<evidence type="ECO:0000313" key="1">
    <source>
        <dbReference type="EMBL" id="MQL79828.1"/>
    </source>
</evidence>
<keyword evidence="2" id="KW-1185">Reference proteome</keyword>